<dbReference type="RefSeq" id="WP_187080028.1">
    <property type="nucleotide sequence ID" value="NZ_JACORU010000001.1"/>
</dbReference>
<keyword evidence="3" id="KW-1185">Reference proteome</keyword>
<evidence type="ECO:0000313" key="3">
    <source>
        <dbReference type="Proteomes" id="UP000596827"/>
    </source>
</evidence>
<comment type="caution">
    <text evidence="2">The sequence shown here is derived from an EMBL/GenBank/DDBJ whole genome shotgun (WGS) entry which is preliminary data.</text>
</comment>
<dbReference type="Proteomes" id="UP000596827">
    <property type="component" value="Unassembled WGS sequence"/>
</dbReference>
<gene>
    <name evidence="2" type="ORF">H8R02_03950</name>
</gene>
<feature type="signal peptide" evidence="1">
    <location>
        <begin position="1"/>
        <end position="21"/>
    </location>
</feature>
<feature type="chain" id="PRO_5037295414" evidence="1">
    <location>
        <begin position="22"/>
        <end position="143"/>
    </location>
</feature>
<accession>A0A923M3P0</accession>
<name>A0A923M3P0_9BURK</name>
<evidence type="ECO:0000256" key="1">
    <source>
        <dbReference type="SAM" id="SignalP"/>
    </source>
</evidence>
<proteinExistence type="predicted"/>
<protein>
    <submittedName>
        <fullName evidence="2">Uncharacterized protein</fullName>
    </submittedName>
</protein>
<reference evidence="2" key="1">
    <citation type="submission" date="2020-08" db="EMBL/GenBank/DDBJ databases">
        <title>Ramlibacter sp. GTP1 16S ribosomal RNA gene genome sequencing and assembly.</title>
        <authorList>
            <person name="Kang M."/>
        </authorList>
    </citation>
    <scope>NUCLEOTIDE SEQUENCE</scope>
    <source>
        <strain evidence="2">GTP1</strain>
    </source>
</reference>
<dbReference type="EMBL" id="JACORU010000001">
    <property type="protein sequence ID" value="MBC5763587.1"/>
    <property type="molecule type" value="Genomic_DNA"/>
</dbReference>
<evidence type="ECO:0000313" key="2">
    <source>
        <dbReference type="EMBL" id="MBC5763587.1"/>
    </source>
</evidence>
<sequence>MATYRPLLLALLAAAPMVASAQGINAGNCIVAGRLNEDGRWAPRFDSVQLLGGKDRVIKESKREALHDTQRVRITKPAVLTRCDGDREIARGEETTIPKEPVPAVAPGAYEVESIAFPRLRRGGELVEVKLKLPVERVVMVTR</sequence>
<dbReference type="AlphaFoldDB" id="A0A923M3P0"/>
<keyword evidence="1" id="KW-0732">Signal</keyword>
<organism evidence="2 3">
    <name type="scientific">Ramlibacter albus</name>
    <dbReference type="NCBI Taxonomy" id="2079448"/>
    <lineage>
        <taxon>Bacteria</taxon>
        <taxon>Pseudomonadati</taxon>
        <taxon>Pseudomonadota</taxon>
        <taxon>Betaproteobacteria</taxon>
        <taxon>Burkholderiales</taxon>
        <taxon>Comamonadaceae</taxon>
        <taxon>Ramlibacter</taxon>
    </lineage>
</organism>